<proteinExistence type="predicted"/>
<reference evidence="1" key="1">
    <citation type="journal article" date="2016" name="Genome Announc.">
        <title>Complete Genome Sequences of Broad-Host-Range Pseudomonas aeruginosa Bacteriophages phiR18 and phiS12-1.</title>
        <authorList>
            <person name="Furusawa T."/>
            <person name="Iwano H."/>
            <person name="Higuchi H."/>
            <person name="Usui M."/>
            <person name="Maruyama F."/>
            <person name="Nakagawa I."/>
            <person name="Yokota H."/>
            <person name="Tamura Y."/>
        </authorList>
    </citation>
    <scope>NUCLEOTIDE SEQUENCE [LARGE SCALE GENOMIC DNA]</scope>
</reference>
<dbReference type="RefSeq" id="YP_009604381.1">
    <property type="nucleotide sequence ID" value="NC_041964.1"/>
</dbReference>
<evidence type="ECO:0000313" key="2">
    <source>
        <dbReference type="Proteomes" id="UP000221614"/>
    </source>
</evidence>
<organism evidence="1 2">
    <name type="scientific">Pseudomonas phage phiR18</name>
    <dbReference type="NCBI Taxonomy" id="1752027"/>
    <lineage>
        <taxon>Viruses</taxon>
        <taxon>Duplodnaviria</taxon>
        <taxon>Heunggongvirae</taxon>
        <taxon>Uroviricota</taxon>
        <taxon>Caudoviricetes</taxon>
        <taxon>Kochitakasuvirus</taxon>
        <taxon>Kochitakasuvirus R18</taxon>
    </lineage>
</organism>
<sequence length="147" mass="15243">MALKYSSGLRNSMIADQPLRNLLTGSVIRIYSGPAPATADAALGSAVLLVEISVNGSGTGVSFESTVSNGTLTKSLSEVWNGTCVETGTASFFRMVQPADDGSASNIDPRIQGTVAVSGADMNITQPNLTSGAVQSLEYFYLTMPES</sequence>
<dbReference type="Proteomes" id="UP000221614">
    <property type="component" value="Segment"/>
</dbReference>
<keyword evidence="2" id="KW-1185">Reference proteome</keyword>
<evidence type="ECO:0000313" key="1">
    <source>
        <dbReference type="EMBL" id="BAU16409.1"/>
    </source>
</evidence>
<dbReference type="EMBL" id="LC102729">
    <property type="protein sequence ID" value="BAU16409.1"/>
    <property type="molecule type" value="Genomic_DNA"/>
</dbReference>
<name>A0A0S3UFU9_9CAUD</name>
<accession>A0A0S3UFU9</accession>
<dbReference type="GeneID" id="40080275"/>
<dbReference type="KEGG" id="vg:40080275"/>
<protein>
    <submittedName>
        <fullName evidence="1">Uncharacterized protein</fullName>
    </submittedName>
</protein>